<dbReference type="InterPro" id="IPR011051">
    <property type="entry name" value="RmlC_Cupin_sf"/>
</dbReference>
<gene>
    <name evidence="2" type="ORF">ACFSL2_07160</name>
</gene>
<proteinExistence type="predicted"/>
<dbReference type="PANTHER" id="PTHR36440:SF1">
    <property type="entry name" value="PUTATIVE (AFU_ORTHOLOGUE AFUA_8G07350)-RELATED"/>
    <property type="match status" value="1"/>
</dbReference>
<sequence>MANDEAPVPTGLPRTVTNPAMGATVTFLTTSEETGGEYVETQVSIPAGEPGPPMHFHTDFEETFTALTGNLFLDHADRRRIVLRPGEQVHVARNVHHRYYNDSDQDVVFHFVARPGTAYERSIRASFGLANDGRTNAKGVPRNPVELALTFELAGSYIAGVPLWLQRAVTRMGVALARLFGYDPEFSRYTKARPG</sequence>
<evidence type="ECO:0000313" key="3">
    <source>
        <dbReference type="Proteomes" id="UP001597338"/>
    </source>
</evidence>
<comment type="caution">
    <text evidence="2">The sequence shown here is derived from an EMBL/GenBank/DDBJ whole genome shotgun (WGS) entry which is preliminary data.</text>
</comment>
<dbReference type="InterPro" id="IPR053146">
    <property type="entry name" value="QDO-like"/>
</dbReference>
<dbReference type="EMBL" id="JBHUHF010000001">
    <property type="protein sequence ID" value="MFD2025286.1"/>
    <property type="molecule type" value="Genomic_DNA"/>
</dbReference>
<dbReference type="RefSeq" id="WP_377197190.1">
    <property type="nucleotide sequence ID" value="NZ_JBHUHF010000001.1"/>
</dbReference>
<dbReference type="InterPro" id="IPR013096">
    <property type="entry name" value="Cupin_2"/>
</dbReference>
<organism evidence="2 3">
    <name type="scientific">Promicromonospora aerolata</name>
    <dbReference type="NCBI Taxonomy" id="195749"/>
    <lineage>
        <taxon>Bacteria</taxon>
        <taxon>Bacillati</taxon>
        <taxon>Actinomycetota</taxon>
        <taxon>Actinomycetes</taxon>
        <taxon>Micrococcales</taxon>
        <taxon>Promicromonosporaceae</taxon>
        <taxon>Promicromonospora</taxon>
    </lineage>
</organism>
<evidence type="ECO:0000313" key="2">
    <source>
        <dbReference type="EMBL" id="MFD2025286.1"/>
    </source>
</evidence>
<evidence type="ECO:0000259" key="1">
    <source>
        <dbReference type="Pfam" id="PF07883"/>
    </source>
</evidence>
<protein>
    <submittedName>
        <fullName evidence="2">Cupin domain-containing protein</fullName>
    </submittedName>
</protein>
<dbReference type="CDD" id="cd02208">
    <property type="entry name" value="cupin_RmlC-like"/>
    <property type="match status" value="1"/>
</dbReference>
<dbReference type="Proteomes" id="UP001597338">
    <property type="component" value="Unassembled WGS sequence"/>
</dbReference>
<keyword evidence="3" id="KW-1185">Reference proteome</keyword>
<dbReference type="PANTHER" id="PTHR36440">
    <property type="entry name" value="PUTATIVE (AFU_ORTHOLOGUE AFUA_8G07350)-RELATED"/>
    <property type="match status" value="1"/>
</dbReference>
<reference evidence="3" key="1">
    <citation type="journal article" date="2019" name="Int. J. Syst. Evol. Microbiol.">
        <title>The Global Catalogue of Microorganisms (GCM) 10K type strain sequencing project: providing services to taxonomists for standard genome sequencing and annotation.</title>
        <authorList>
            <consortium name="The Broad Institute Genomics Platform"/>
            <consortium name="The Broad Institute Genome Sequencing Center for Infectious Disease"/>
            <person name="Wu L."/>
            <person name="Ma J."/>
        </authorList>
    </citation>
    <scope>NUCLEOTIDE SEQUENCE [LARGE SCALE GENOMIC DNA]</scope>
    <source>
        <strain evidence="3">CCM 7043</strain>
    </source>
</reference>
<dbReference type="Gene3D" id="2.60.120.10">
    <property type="entry name" value="Jelly Rolls"/>
    <property type="match status" value="1"/>
</dbReference>
<feature type="domain" description="Cupin type-2" evidence="1">
    <location>
        <begin position="43"/>
        <end position="112"/>
    </location>
</feature>
<name>A0ABW4V612_9MICO</name>
<dbReference type="SUPFAM" id="SSF51182">
    <property type="entry name" value="RmlC-like cupins"/>
    <property type="match status" value="1"/>
</dbReference>
<accession>A0ABW4V612</accession>
<dbReference type="InterPro" id="IPR014710">
    <property type="entry name" value="RmlC-like_jellyroll"/>
</dbReference>
<dbReference type="Pfam" id="PF07883">
    <property type="entry name" value="Cupin_2"/>
    <property type="match status" value="1"/>
</dbReference>